<dbReference type="EMBL" id="BSNS01000011">
    <property type="protein sequence ID" value="GLQ55488.1"/>
    <property type="molecule type" value="Genomic_DNA"/>
</dbReference>
<dbReference type="PANTHER" id="PTHR31299">
    <property type="entry name" value="ESTERASE, PUTATIVE (AFU_ORTHOLOGUE AFUA_1G05850)-RELATED"/>
    <property type="match status" value="1"/>
</dbReference>
<protein>
    <submittedName>
        <fullName evidence="1">Uncharacterized protein</fullName>
    </submittedName>
</protein>
<organism evidence="1 2">
    <name type="scientific">Devosia nitrariae</name>
    <dbReference type="NCBI Taxonomy" id="2071872"/>
    <lineage>
        <taxon>Bacteria</taxon>
        <taxon>Pseudomonadati</taxon>
        <taxon>Pseudomonadota</taxon>
        <taxon>Alphaproteobacteria</taxon>
        <taxon>Hyphomicrobiales</taxon>
        <taxon>Devosiaceae</taxon>
        <taxon>Devosia</taxon>
    </lineage>
</organism>
<sequence>MRLKTVLPARPDSYERVFLETGIACAAVDLRADETLRAVLSEPRLERAVGVIYRPETERQSHYFEAVLPEQFDVYVWFEETGPVTPLPTEAPRGVPETYPFGL</sequence>
<name>A0ABQ5W6G7_9HYPH</name>
<comment type="caution">
    <text evidence="1">The sequence shown here is derived from an EMBL/GenBank/DDBJ whole genome shotgun (WGS) entry which is preliminary data.</text>
</comment>
<reference evidence="2" key="1">
    <citation type="journal article" date="2019" name="Int. J. Syst. Evol. Microbiol.">
        <title>The Global Catalogue of Microorganisms (GCM) 10K type strain sequencing project: providing services to taxonomists for standard genome sequencing and annotation.</title>
        <authorList>
            <consortium name="The Broad Institute Genomics Platform"/>
            <consortium name="The Broad Institute Genome Sequencing Center for Infectious Disease"/>
            <person name="Wu L."/>
            <person name="Ma J."/>
        </authorList>
    </citation>
    <scope>NUCLEOTIDE SEQUENCE [LARGE SCALE GENOMIC DNA]</scope>
    <source>
        <strain evidence="2">NBRC 112416</strain>
    </source>
</reference>
<dbReference type="PANTHER" id="PTHR31299:SF0">
    <property type="entry name" value="ESTERASE, PUTATIVE (AFU_ORTHOLOGUE AFUA_1G05850)-RELATED"/>
    <property type="match status" value="1"/>
</dbReference>
<keyword evidence="2" id="KW-1185">Reference proteome</keyword>
<accession>A0ABQ5W6G7</accession>
<evidence type="ECO:0000313" key="1">
    <source>
        <dbReference type="EMBL" id="GLQ55488.1"/>
    </source>
</evidence>
<proteinExistence type="predicted"/>
<dbReference type="SUPFAM" id="SSF159501">
    <property type="entry name" value="EreA/ChaN-like"/>
    <property type="match status" value="1"/>
</dbReference>
<dbReference type="InterPro" id="IPR052036">
    <property type="entry name" value="Hydrolase/PRTase-associated"/>
</dbReference>
<gene>
    <name evidence="1" type="ORF">GCM10010862_27470</name>
</gene>
<evidence type="ECO:0000313" key="2">
    <source>
        <dbReference type="Proteomes" id="UP001156691"/>
    </source>
</evidence>
<dbReference type="Gene3D" id="3.40.1660.10">
    <property type="entry name" value="EreA-like (biosynthetic domain)"/>
    <property type="match status" value="1"/>
</dbReference>
<dbReference type="InterPro" id="IPR007815">
    <property type="entry name" value="Emycin_Estase"/>
</dbReference>
<dbReference type="Proteomes" id="UP001156691">
    <property type="component" value="Unassembled WGS sequence"/>
</dbReference>
<dbReference type="Pfam" id="PF05139">
    <property type="entry name" value="Erythro_esteras"/>
    <property type="match status" value="1"/>
</dbReference>